<dbReference type="InterPro" id="IPR001547">
    <property type="entry name" value="Glyco_hydro_5"/>
</dbReference>
<evidence type="ECO:0000256" key="17">
    <source>
        <dbReference type="SAM" id="Phobius"/>
    </source>
</evidence>
<evidence type="ECO:0000256" key="15">
    <source>
        <dbReference type="ARBA" id="ARBA00041260"/>
    </source>
</evidence>
<keyword evidence="9" id="KW-0325">Glycoprotein</keyword>
<feature type="compositionally biased region" description="Basic and acidic residues" evidence="16">
    <location>
        <begin position="199"/>
        <end position="257"/>
    </location>
</feature>
<dbReference type="GO" id="GO:0071555">
    <property type="term" value="P:cell wall organization"/>
    <property type="evidence" value="ECO:0007669"/>
    <property type="project" value="UniProtKB-KW"/>
</dbReference>
<feature type="compositionally biased region" description="Basic and acidic residues" evidence="16">
    <location>
        <begin position="70"/>
        <end position="101"/>
    </location>
</feature>
<dbReference type="EC" id="3.2.1.58" evidence="14"/>
<evidence type="ECO:0000256" key="6">
    <source>
        <dbReference type="ARBA" id="ARBA00022968"/>
    </source>
</evidence>
<feature type="compositionally biased region" description="Acidic residues" evidence="16">
    <location>
        <begin position="266"/>
        <end position="284"/>
    </location>
</feature>
<keyword evidence="11" id="KW-0961">Cell wall biogenesis/degradation</keyword>
<dbReference type="InterPro" id="IPR050386">
    <property type="entry name" value="Glycosyl_hydrolase_5"/>
</dbReference>
<dbReference type="GO" id="GO:0009986">
    <property type="term" value="C:cell surface"/>
    <property type="evidence" value="ECO:0007669"/>
    <property type="project" value="TreeGrafter"/>
</dbReference>
<feature type="compositionally biased region" description="Polar residues" evidence="16">
    <location>
        <begin position="440"/>
        <end position="452"/>
    </location>
</feature>
<evidence type="ECO:0000256" key="8">
    <source>
        <dbReference type="ARBA" id="ARBA00023136"/>
    </source>
</evidence>
<feature type="compositionally biased region" description="Basic and acidic residues" evidence="16">
    <location>
        <begin position="1"/>
        <end position="35"/>
    </location>
</feature>
<dbReference type="AlphaFoldDB" id="A0A6A6AXI4"/>
<keyword evidence="5 19" id="KW-0378">Hydrolase</keyword>
<feature type="compositionally biased region" description="Basic and acidic residues" evidence="16">
    <location>
        <begin position="42"/>
        <end position="62"/>
    </location>
</feature>
<comment type="function">
    <text evidence="13">Glucosidase involved in the degradation of cellulosic biomass. Active on lichenan.</text>
</comment>
<evidence type="ECO:0000256" key="9">
    <source>
        <dbReference type="ARBA" id="ARBA00023180"/>
    </source>
</evidence>
<evidence type="ECO:0000256" key="5">
    <source>
        <dbReference type="ARBA" id="ARBA00022801"/>
    </source>
</evidence>
<dbReference type="PANTHER" id="PTHR31297:SF34">
    <property type="entry name" value="GLUCAN 1,3-BETA-GLUCOSIDASE 2"/>
    <property type="match status" value="1"/>
</dbReference>
<evidence type="ECO:0000313" key="19">
    <source>
        <dbReference type="EMBL" id="KAF2136460.1"/>
    </source>
</evidence>
<name>A0A6A6AXI4_9PEZI</name>
<evidence type="ECO:0000256" key="12">
    <source>
        <dbReference type="ARBA" id="ARBA00036824"/>
    </source>
</evidence>
<comment type="subcellular location">
    <subcellularLocation>
        <location evidence="1">Cell membrane</location>
        <topology evidence="1">Single-pass type II membrane protein</topology>
    </subcellularLocation>
</comment>
<keyword evidence="10" id="KW-0326">Glycosidase</keyword>
<feature type="transmembrane region" description="Helical" evidence="17">
    <location>
        <begin position="407"/>
        <end position="428"/>
    </location>
</feature>
<sequence>MPRDSYRRDRDYSYDREPERDRDRDRRRESRDRSRAARGSRHRDNSTRDSGRESGRDSDRERERRHRRREREYHSGYESNNRDYDTDRARRERHERRERYERRARRERPREHEHDHDRDRSQRKRRGHRATDSTGELLPRPERSYDSPYHEGNRSPTKSRHPRHHARGESAPDTGGSGGPLLMDSLAQLDRQNAKGGWRRYDDEYVREVREKEKELERARRKEEREEKRERDRRREERRAREVEMDKRKRYEQEMGFRRSKATVDPELEDELLNHEEDDDYSDEVDTHFGPVPFLDSPRKTRRSEYLHSPERPLKTGYTESPGRRKEYTESELDEMEERQMQRKGKAYASGAFVGGKPKNRVVSGPLLEKGAHEEYEYHMTRRGGGASVPSDYDDVGQGKRKKWKRWIIIAAVLIVILAIVIPVAVVMSKKSSDHDSPAATASSGPNNSNLDGMSEDDIPKDAQGTILDPFTWYDTLDFNVTYTGETVGGLSVMGLNNSYNDNVRANDKVPPLNETFKYGNMSIRGVNLGGWLSIEPFITPSFFESYSTKQNVIDEFTLTTALGASKAASKLEQHYSTFVTRKTLEDIRNAGFDHVRIPFSYWAVRTYDDDPYVPQISWRYLLRGIEWARQNGLRVNLDLHALPGSQNGWNHSGRQGVIGWLNGTDGDLNAQRSLDVHDQLSKFFAQPRYKNLVTMYGLANEPKMVDLDTQSVLDWYNQAIPLIRNNGIEGIIVFGDGFMGLDNWQGKLQNYTDLLLDVHQYVIFNVDQIVLSHSEKLNFACKGWTQQSTRSMNKETGFGPTMCGEWSQADADCAQYINNVGWGTRWEGTYNTGNDSTNVLQPTCPALNATCSCANANADPAEYSEPYKKWLLDFALAQMYSFEQGWGWFYWTWKTERATQWSYELGMKAGILPQKVWDRDFSCETDSIPDFGEMGLPDYY</sequence>
<dbReference type="Pfam" id="PF00150">
    <property type="entry name" value="Cellulase"/>
    <property type="match status" value="1"/>
</dbReference>
<evidence type="ECO:0000256" key="2">
    <source>
        <dbReference type="ARBA" id="ARBA00005641"/>
    </source>
</evidence>
<dbReference type="GeneID" id="54298865"/>
<keyword evidence="7 17" id="KW-1133">Transmembrane helix</keyword>
<keyword evidence="20" id="KW-1185">Reference proteome</keyword>
<dbReference type="PANTHER" id="PTHR31297">
    <property type="entry name" value="GLUCAN ENDO-1,6-BETA-GLUCOSIDASE B"/>
    <property type="match status" value="1"/>
</dbReference>
<proteinExistence type="inferred from homology"/>
<evidence type="ECO:0000256" key="7">
    <source>
        <dbReference type="ARBA" id="ARBA00022989"/>
    </source>
</evidence>
<feature type="domain" description="Glycoside hydrolase family 5" evidence="18">
    <location>
        <begin position="574"/>
        <end position="813"/>
    </location>
</feature>
<dbReference type="Proteomes" id="UP000799438">
    <property type="component" value="Unassembled WGS sequence"/>
</dbReference>
<evidence type="ECO:0000256" key="1">
    <source>
        <dbReference type="ARBA" id="ARBA00004401"/>
    </source>
</evidence>
<evidence type="ECO:0000256" key="11">
    <source>
        <dbReference type="ARBA" id="ARBA00023316"/>
    </source>
</evidence>
<feature type="region of interest" description="Disordered" evidence="16">
    <location>
        <begin position="433"/>
        <end position="459"/>
    </location>
</feature>
<dbReference type="Gene3D" id="3.20.20.80">
    <property type="entry name" value="Glycosidases"/>
    <property type="match status" value="1"/>
</dbReference>
<feature type="compositionally biased region" description="Basic and acidic residues" evidence="16">
    <location>
        <begin position="297"/>
        <end position="314"/>
    </location>
</feature>
<feature type="compositionally biased region" description="Basic residues" evidence="16">
    <location>
        <begin position="157"/>
        <end position="166"/>
    </location>
</feature>
<reference evidence="19" key="1">
    <citation type="journal article" date="2020" name="Stud. Mycol.">
        <title>101 Dothideomycetes genomes: a test case for predicting lifestyles and emergence of pathogens.</title>
        <authorList>
            <person name="Haridas S."/>
            <person name="Albert R."/>
            <person name="Binder M."/>
            <person name="Bloem J."/>
            <person name="Labutti K."/>
            <person name="Salamov A."/>
            <person name="Andreopoulos B."/>
            <person name="Baker S."/>
            <person name="Barry K."/>
            <person name="Bills G."/>
            <person name="Bluhm B."/>
            <person name="Cannon C."/>
            <person name="Castanera R."/>
            <person name="Culley D."/>
            <person name="Daum C."/>
            <person name="Ezra D."/>
            <person name="Gonzalez J."/>
            <person name="Henrissat B."/>
            <person name="Kuo A."/>
            <person name="Liang C."/>
            <person name="Lipzen A."/>
            <person name="Lutzoni F."/>
            <person name="Magnuson J."/>
            <person name="Mondo S."/>
            <person name="Nolan M."/>
            <person name="Ohm R."/>
            <person name="Pangilinan J."/>
            <person name="Park H.-J."/>
            <person name="Ramirez L."/>
            <person name="Alfaro M."/>
            <person name="Sun H."/>
            <person name="Tritt A."/>
            <person name="Yoshinaga Y."/>
            <person name="Zwiers L.-H."/>
            <person name="Turgeon B."/>
            <person name="Goodwin S."/>
            <person name="Spatafora J."/>
            <person name="Crous P."/>
            <person name="Grigoriev I."/>
        </authorList>
    </citation>
    <scope>NUCLEOTIDE SEQUENCE</scope>
    <source>
        <strain evidence="19">CBS 121167</strain>
    </source>
</reference>
<feature type="region of interest" description="Disordered" evidence="16">
    <location>
        <begin position="1"/>
        <end position="334"/>
    </location>
</feature>
<evidence type="ECO:0000256" key="16">
    <source>
        <dbReference type="SAM" id="MobiDB-lite"/>
    </source>
</evidence>
<evidence type="ECO:0000256" key="3">
    <source>
        <dbReference type="ARBA" id="ARBA00022475"/>
    </source>
</evidence>
<dbReference type="InterPro" id="IPR017853">
    <property type="entry name" value="GH"/>
</dbReference>
<gene>
    <name evidence="19" type="ORF">K452DRAFT_292381</name>
</gene>
<dbReference type="GO" id="GO:0005886">
    <property type="term" value="C:plasma membrane"/>
    <property type="evidence" value="ECO:0007669"/>
    <property type="project" value="UniProtKB-SubCell"/>
</dbReference>
<keyword evidence="4 17" id="KW-0812">Transmembrane</keyword>
<dbReference type="GO" id="GO:0004338">
    <property type="term" value="F:glucan exo-1,3-beta-glucosidase activity"/>
    <property type="evidence" value="ECO:0007669"/>
    <property type="project" value="UniProtKB-EC"/>
</dbReference>
<dbReference type="GO" id="GO:0009251">
    <property type="term" value="P:glucan catabolic process"/>
    <property type="evidence" value="ECO:0007669"/>
    <property type="project" value="TreeGrafter"/>
</dbReference>
<dbReference type="EMBL" id="ML995520">
    <property type="protein sequence ID" value="KAF2136460.1"/>
    <property type="molecule type" value="Genomic_DNA"/>
</dbReference>
<comment type="similarity">
    <text evidence="2">Belongs to the glycosyl hydrolase 5 (cellulase A) family.</text>
</comment>
<dbReference type="RefSeq" id="XP_033392178.1">
    <property type="nucleotide sequence ID" value="XM_033541369.1"/>
</dbReference>
<keyword evidence="6" id="KW-0735">Signal-anchor</keyword>
<evidence type="ECO:0000256" key="14">
    <source>
        <dbReference type="ARBA" id="ARBA00038929"/>
    </source>
</evidence>
<dbReference type="GO" id="GO:0005576">
    <property type="term" value="C:extracellular region"/>
    <property type="evidence" value="ECO:0007669"/>
    <property type="project" value="TreeGrafter"/>
</dbReference>
<keyword evidence="8 17" id="KW-0472">Membrane</keyword>
<evidence type="ECO:0000259" key="18">
    <source>
        <dbReference type="Pfam" id="PF00150"/>
    </source>
</evidence>
<dbReference type="FunFam" id="3.20.20.80:FF:000033">
    <property type="entry name" value="Glucan 1,3-beta-glucosidase A"/>
    <property type="match status" value="1"/>
</dbReference>
<evidence type="ECO:0000313" key="20">
    <source>
        <dbReference type="Proteomes" id="UP000799438"/>
    </source>
</evidence>
<dbReference type="OrthoDB" id="62120at2759"/>
<evidence type="ECO:0000256" key="4">
    <source>
        <dbReference type="ARBA" id="ARBA00022692"/>
    </source>
</evidence>
<keyword evidence="3" id="KW-1003">Cell membrane</keyword>
<feature type="compositionally biased region" description="Basic and acidic residues" evidence="16">
    <location>
        <begin position="139"/>
        <end position="153"/>
    </location>
</feature>
<dbReference type="SUPFAM" id="SSF51445">
    <property type="entry name" value="(Trans)glycosidases"/>
    <property type="match status" value="1"/>
</dbReference>
<evidence type="ECO:0000256" key="13">
    <source>
        <dbReference type="ARBA" id="ARBA00037126"/>
    </source>
</evidence>
<feature type="compositionally biased region" description="Basic and acidic residues" evidence="16">
    <location>
        <begin position="108"/>
        <end position="120"/>
    </location>
</feature>
<protein>
    <recommendedName>
        <fullName evidence="14">glucan 1,3-beta-glucosidase</fullName>
        <ecNumber evidence="14">3.2.1.58</ecNumber>
    </recommendedName>
    <alternativeName>
        <fullName evidence="15">Exo-1,3-beta-glucanase D</fullName>
    </alternativeName>
</protein>
<comment type="catalytic activity">
    <reaction evidence="12">
        <text>Successive hydrolysis of beta-D-glucose units from the non-reducing ends of (1-&gt;3)-beta-D-glucans, releasing alpha-glucose.</text>
        <dbReference type="EC" id="3.2.1.58"/>
    </reaction>
</comment>
<evidence type="ECO:0000256" key="10">
    <source>
        <dbReference type="ARBA" id="ARBA00023295"/>
    </source>
</evidence>
<organism evidence="19 20">
    <name type="scientific">Aplosporella prunicola CBS 121167</name>
    <dbReference type="NCBI Taxonomy" id="1176127"/>
    <lineage>
        <taxon>Eukaryota</taxon>
        <taxon>Fungi</taxon>
        <taxon>Dikarya</taxon>
        <taxon>Ascomycota</taxon>
        <taxon>Pezizomycotina</taxon>
        <taxon>Dothideomycetes</taxon>
        <taxon>Dothideomycetes incertae sedis</taxon>
        <taxon>Botryosphaeriales</taxon>
        <taxon>Aplosporellaceae</taxon>
        <taxon>Aplosporella</taxon>
    </lineage>
</organism>
<accession>A0A6A6AXI4</accession>